<feature type="compositionally biased region" description="Polar residues" evidence="1">
    <location>
        <begin position="637"/>
        <end position="646"/>
    </location>
</feature>
<dbReference type="AlphaFoldDB" id="A0A6J4HHC6"/>
<protein>
    <recommendedName>
        <fullName evidence="3">Glucose/Sorbosone dehydrogenase domain-containing protein</fullName>
    </recommendedName>
</protein>
<dbReference type="PANTHER" id="PTHR19328">
    <property type="entry name" value="HEDGEHOG-INTERACTING PROTEIN"/>
    <property type="match status" value="1"/>
</dbReference>
<feature type="signal peptide" evidence="2">
    <location>
        <begin position="1"/>
        <end position="26"/>
    </location>
</feature>
<evidence type="ECO:0000256" key="1">
    <source>
        <dbReference type="SAM" id="MobiDB-lite"/>
    </source>
</evidence>
<sequence>MNRHISIIHRATCAAFCIFTVGFAQAQLPSIPSGTISIELQQVATGLASPVDLVSPNDGTGRLFVVEQGGTIRVLKNGTLNASPFLNISAQIKAGGEQGLLGLAFHPGFSNSASPGFRKLYTYQTENPSTPADFTVPASRFENQCVVTEWQVSAANPDVVDPGTRRDVIRIDHPQGNHNGGEIGFRPSDGYLYIAIGDGGSGGDVGDGHTPNLGNAQDTSNLLGKILRIDPLAPALNPTADPVAGNGKYRNPANNPFVGAPGREEIYAFGFRNPYRFSFDPVADQLIVGDVGQGAIEEVDVVDRGGNYGWNRKEGSFLYNGGSVSPDPNPNPAFINPVLEYDHDDGISVIAGFTYRGAAVPALAGKYVFGDFLRRGTSGGRLFYGDLNARTIQELRLGVNPRAFGMQIKGFGTDDAGEIYVLGDSGSTGGQVLKIVPIPATPALLNLSTRLRAETGENVGISGFILTGSAPKNIAIRGIGPSISHGGQKPASDRLLNPAFTLFDASGAPIGGNDDWMSAARRQEVIDRGLAPSDQRESAEIFTLQPGVYTAVIQGANGESGVALIELYDLDQGGPGNLVNISTRGRVETDEQVLIGGFIIGGTQAQRVMVRALGPSLSGRGIAGALQNPTLELVNSSGTAVGSNDNWRSDQEKEISESGLPPSSDAESAIIRSLTPGQYTGVVRGVGDSTGVALVEVYRLNP</sequence>
<gene>
    <name evidence="4" type="ORF">AVDCRST_MAG42-1358</name>
</gene>
<name>A0A6J4HHC6_9BACT</name>
<proteinExistence type="predicted"/>
<dbReference type="InterPro" id="IPR012938">
    <property type="entry name" value="Glc/Sorbosone_DH"/>
</dbReference>
<dbReference type="EMBL" id="CADCTA010000046">
    <property type="protein sequence ID" value="CAA9224693.1"/>
    <property type="molecule type" value="Genomic_DNA"/>
</dbReference>
<feature type="domain" description="Glucose/Sorbosone dehydrogenase" evidence="3">
    <location>
        <begin position="49"/>
        <end position="425"/>
    </location>
</feature>
<organism evidence="4">
    <name type="scientific">uncultured Chthoniobacterales bacterium</name>
    <dbReference type="NCBI Taxonomy" id="1836801"/>
    <lineage>
        <taxon>Bacteria</taxon>
        <taxon>Pseudomonadati</taxon>
        <taxon>Verrucomicrobiota</taxon>
        <taxon>Spartobacteria</taxon>
        <taxon>Chthoniobacterales</taxon>
        <taxon>environmental samples</taxon>
    </lineage>
</organism>
<dbReference type="Pfam" id="PF07995">
    <property type="entry name" value="GSDH"/>
    <property type="match status" value="1"/>
</dbReference>
<evidence type="ECO:0000259" key="3">
    <source>
        <dbReference type="Pfam" id="PF07995"/>
    </source>
</evidence>
<accession>A0A6J4HHC6</accession>
<reference evidence="4" key="1">
    <citation type="submission" date="2020-02" db="EMBL/GenBank/DDBJ databases">
        <authorList>
            <person name="Meier V. D."/>
        </authorList>
    </citation>
    <scope>NUCLEOTIDE SEQUENCE</scope>
    <source>
        <strain evidence="4">AVDCRST_MAG42</strain>
    </source>
</reference>
<dbReference type="PANTHER" id="PTHR19328:SF75">
    <property type="entry name" value="ALDOSE SUGAR DEHYDROGENASE YLII"/>
    <property type="match status" value="1"/>
</dbReference>
<evidence type="ECO:0000313" key="4">
    <source>
        <dbReference type="EMBL" id="CAA9224693.1"/>
    </source>
</evidence>
<feature type="compositionally biased region" description="Basic and acidic residues" evidence="1">
    <location>
        <begin position="647"/>
        <end position="656"/>
    </location>
</feature>
<evidence type="ECO:0000256" key="2">
    <source>
        <dbReference type="SAM" id="SignalP"/>
    </source>
</evidence>
<dbReference type="InterPro" id="IPR011041">
    <property type="entry name" value="Quinoprot_gluc/sorb_DH_b-prop"/>
</dbReference>
<feature type="chain" id="PRO_5027110521" description="Glucose/Sorbosone dehydrogenase domain-containing protein" evidence="2">
    <location>
        <begin position="27"/>
        <end position="702"/>
    </location>
</feature>
<dbReference type="SUPFAM" id="SSF50952">
    <property type="entry name" value="Soluble quinoprotein glucose dehydrogenase"/>
    <property type="match status" value="1"/>
</dbReference>
<feature type="region of interest" description="Disordered" evidence="1">
    <location>
        <begin position="637"/>
        <end position="666"/>
    </location>
</feature>
<dbReference type="Gene3D" id="2.120.10.30">
    <property type="entry name" value="TolB, C-terminal domain"/>
    <property type="match status" value="1"/>
</dbReference>
<dbReference type="InterPro" id="IPR011042">
    <property type="entry name" value="6-blade_b-propeller_TolB-like"/>
</dbReference>
<keyword evidence="2" id="KW-0732">Signal</keyword>